<dbReference type="SUPFAM" id="SSF51182">
    <property type="entry name" value="RmlC-like cupins"/>
    <property type="match status" value="1"/>
</dbReference>
<evidence type="ECO:0000256" key="1">
    <source>
        <dbReference type="ARBA" id="ARBA00022964"/>
    </source>
</evidence>
<dbReference type="CDD" id="cd02216">
    <property type="entry name" value="cupin_GDO-like_N"/>
    <property type="match status" value="1"/>
</dbReference>
<dbReference type="RefSeq" id="WP_135248496.1">
    <property type="nucleotide sequence ID" value="NZ_SMLK01000001.1"/>
</dbReference>
<dbReference type="NCBIfam" id="TIGR02272">
    <property type="entry name" value="gentisate_1_2"/>
    <property type="match status" value="1"/>
</dbReference>
<dbReference type="Pfam" id="PF07883">
    <property type="entry name" value="Cupin_2"/>
    <property type="match status" value="1"/>
</dbReference>
<evidence type="ECO:0000259" key="4">
    <source>
        <dbReference type="Pfam" id="PF07883"/>
    </source>
</evidence>
<dbReference type="CDD" id="cd06992">
    <property type="entry name" value="cupin_GDO-like_C"/>
    <property type="match status" value="1"/>
</dbReference>
<dbReference type="Proteomes" id="UP000297839">
    <property type="component" value="Unassembled WGS sequence"/>
</dbReference>
<dbReference type="AlphaFoldDB" id="A0A4Z0CDG9"/>
<keyword evidence="1 5" id="KW-0223">Dioxygenase</keyword>
<dbReference type="OrthoDB" id="285029at2"/>
<dbReference type="InterPro" id="IPR047183">
    <property type="entry name" value="GDO-like"/>
</dbReference>
<dbReference type="InterPro" id="IPR011051">
    <property type="entry name" value="RmlC_Cupin_sf"/>
</dbReference>
<sequence length="351" mass="39045">MNAPDNALLTRQQLYRDMDPHHLTPLWEVLHALVPPRPATPCVPAHWKYGEVRPFLMRAGEAITAEEAVRRVLILENPALRGQSAITQSLYAGLQLILPGEIAPAHRHTQSALRFIVEGSGAWTAVDGERTSMHPGDFIITPSWTWHDHGSEADGPVVWLDGLDIPMIRFFDAGFAENSQAKSQQVTRGEGTSFARYGHNMAPVRHEAPFGATSPIFSYPYERSREALDRLERDAPVDAYDGVKLRYVNPLTGGSPMPTMATFMQKLPAGFDGQGWRQTDGAVYSVVEGTGSVDIEWGGQRRRFEFGPRDHFVVPSWHTARLASQAGCVLFSFSDRPVQQALAIHREERLS</sequence>
<dbReference type="EMBL" id="SMLK01000001">
    <property type="protein sequence ID" value="TFZ08558.1"/>
    <property type="molecule type" value="Genomic_DNA"/>
</dbReference>
<organism evidence="5 6">
    <name type="scientific">Ramlibacter humi</name>
    <dbReference type="NCBI Taxonomy" id="2530451"/>
    <lineage>
        <taxon>Bacteria</taxon>
        <taxon>Pseudomonadati</taxon>
        <taxon>Pseudomonadota</taxon>
        <taxon>Betaproteobacteria</taxon>
        <taxon>Burkholderiales</taxon>
        <taxon>Comamonadaceae</taxon>
        <taxon>Ramlibacter</taxon>
    </lineage>
</organism>
<evidence type="ECO:0000313" key="5">
    <source>
        <dbReference type="EMBL" id="TFZ08558.1"/>
    </source>
</evidence>
<proteinExistence type="predicted"/>
<evidence type="ECO:0000256" key="2">
    <source>
        <dbReference type="ARBA" id="ARBA00023002"/>
    </source>
</evidence>
<dbReference type="Gene3D" id="2.60.120.10">
    <property type="entry name" value="Jelly Rolls"/>
    <property type="match status" value="1"/>
</dbReference>
<evidence type="ECO:0000313" key="6">
    <source>
        <dbReference type="Proteomes" id="UP000297839"/>
    </source>
</evidence>
<gene>
    <name evidence="5" type="primary">gtdA</name>
    <name evidence="5" type="ORF">EZ216_05220</name>
</gene>
<feature type="domain" description="Cupin type-2" evidence="4">
    <location>
        <begin position="94"/>
        <end position="161"/>
    </location>
</feature>
<dbReference type="GO" id="GO:0047922">
    <property type="term" value="F:gentisate 1,2-dioxygenase activity"/>
    <property type="evidence" value="ECO:0007669"/>
    <property type="project" value="UniProtKB-UniRule"/>
</dbReference>
<dbReference type="EC" id="1.13.11.4" evidence="3"/>
<dbReference type="InterPro" id="IPR014710">
    <property type="entry name" value="RmlC-like_jellyroll"/>
</dbReference>
<dbReference type="PANTHER" id="PTHR41517:SF1">
    <property type="entry name" value="CUPIN"/>
    <property type="match status" value="1"/>
</dbReference>
<dbReference type="InterPro" id="IPR013096">
    <property type="entry name" value="Cupin_2"/>
</dbReference>
<reference evidence="5 6" key="1">
    <citation type="submission" date="2019-03" db="EMBL/GenBank/DDBJ databases">
        <title>Ramlibacter sp. 18x22-1, whole genome shotgun sequence.</title>
        <authorList>
            <person name="Zhang X."/>
            <person name="Feng G."/>
            <person name="Zhu H."/>
        </authorList>
    </citation>
    <scope>NUCLEOTIDE SEQUENCE [LARGE SCALE GENOMIC DNA]</scope>
    <source>
        <strain evidence="5 6">18x22-1</strain>
    </source>
</reference>
<keyword evidence="6" id="KW-1185">Reference proteome</keyword>
<comment type="caution">
    <text evidence="5">The sequence shown here is derived from an EMBL/GenBank/DDBJ whole genome shotgun (WGS) entry which is preliminary data.</text>
</comment>
<dbReference type="PANTHER" id="PTHR41517">
    <property type="entry name" value="1,2-DIOXYGENASE PROTEIN-RELATED"/>
    <property type="match status" value="1"/>
</dbReference>
<evidence type="ECO:0000256" key="3">
    <source>
        <dbReference type="NCBIfam" id="TIGR02272"/>
    </source>
</evidence>
<dbReference type="InterPro" id="IPR011960">
    <property type="entry name" value="Gentisate_dOase"/>
</dbReference>
<name>A0A4Z0CDG9_9BURK</name>
<accession>A0A4Z0CDG9</accession>
<keyword evidence="2 5" id="KW-0560">Oxidoreductase</keyword>
<protein>
    <recommendedName>
        <fullName evidence="3">Gentisate 1,2-dioxygenase</fullName>
        <ecNumber evidence="3">1.13.11.4</ecNumber>
    </recommendedName>
</protein>